<dbReference type="Gene3D" id="3.40.50.1460">
    <property type="match status" value="1"/>
</dbReference>
<accession>A0A4Z0HK23</accession>
<feature type="compositionally biased region" description="Basic and acidic residues" evidence="1">
    <location>
        <begin position="182"/>
        <end position="197"/>
    </location>
</feature>
<feature type="region of interest" description="Disordered" evidence="1">
    <location>
        <begin position="285"/>
        <end position="304"/>
    </location>
</feature>
<evidence type="ECO:0000259" key="2">
    <source>
        <dbReference type="Pfam" id="PF00656"/>
    </source>
</evidence>
<dbReference type="InterPro" id="IPR029030">
    <property type="entry name" value="Caspase-like_dom_sf"/>
</dbReference>
<proteinExistence type="predicted"/>
<dbReference type="Proteomes" id="UP000297948">
    <property type="component" value="Unassembled WGS sequence"/>
</dbReference>
<evidence type="ECO:0000313" key="4">
    <source>
        <dbReference type="Proteomes" id="UP000297948"/>
    </source>
</evidence>
<dbReference type="OrthoDB" id="3542505at2"/>
<feature type="domain" description="Peptidase C14 caspase" evidence="2">
    <location>
        <begin position="23"/>
        <end position="266"/>
    </location>
</feature>
<dbReference type="GO" id="GO:0006508">
    <property type="term" value="P:proteolysis"/>
    <property type="evidence" value="ECO:0007669"/>
    <property type="project" value="InterPro"/>
</dbReference>
<comment type="caution">
    <text evidence="3">The sequence shown here is derived from an EMBL/GenBank/DDBJ whole genome shotgun (WGS) entry which is preliminary data.</text>
</comment>
<dbReference type="InterPro" id="IPR011600">
    <property type="entry name" value="Pept_C14_caspase"/>
</dbReference>
<dbReference type="AlphaFoldDB" id="A0A4Z0HK23"/>
<dbReference type="GO" id="GO:0004197">
    <property type="term" value="F:cysteine-type endopeptidase activity"/>
    <property type="evidence" value="ECO:0007669"/>
    <property type="project" value="InterPro"/>
</dbReference>
<protein>
    <submittedName>
        <fullName evidence="3">Caspase family protein</fullName>
    </submittedName>
</protein>
<dbReference type="SUPFAM" id="SSF52129">
    <property type="entry name" value="Caspase-like"/>
    <property type="match status" value="1"/>
</dbReference>
<dbReference type="EMBL" id="SRID01000003">
    <property type="protein sequence ID" value="TGB19147.1"/>
    <property type="molecule type" value="Genomic_DNA"/>
</dbReference>
<name>A0A4Z0HK23_9ACTN</name>
<reference evidence="3 4" key="1">
    <citation type="submission" date="2019-03" db="EMBL/GenBank/DDBJ databases">
        <authorList>
            <person name="Gonzalez-Pimentel J.L."/>
        </authorList>
    </citation>
    <scope>NUCLEOTIDE SEQUENCE [LARGE SCALE GENOMIC DNA]</scope>
    <source>
        <strain evidence="3 4">JCM 31289</strain>
    </source>
</reference>
<evidence type="ECO:0000256" key="1">
    <source>
        <dbReference type="SAM" id="MobiDB-lite"/>
    </source>
</evidence>
<feature type="region of interest" description="Disordered" evidence="1">
    <location>
        <begin position="476"/>
        <end position="499"/>
    </location>
</feature>
<keyword evidence="4" id="KW-1185">Reference proteome</keyword>
<dbReference type="NCBIfam" id="NF047832">
    <property type="entry name" value="caspase_w_EACC1"/>
    <property type="match status" value="1"/>
</dbReference>
<dbReference type="Pfam" id="PF00656">
    <property type="entry name" value="Peptidase_C14"/>
    <property type="match status" value="1"/>
</dbReference>
<evidence type="ECO:0000313" key="3">
    <source>
        <dbReference type="EMBL" id="TGB19147.1"/>
    </source>
</evidence>
<sequence length="905" mass="98742">MPGNVPAATAKGRQVVLPDPGRSRAVLVGIGDYAHADLAAMPAAVTGADRLARLLREPSIWGLPHEYVTVLGTDTTQERILTAVRDAALATEDTLVVYFAGHGLRDPGERLHLALVDADPDYPQIGTLPYRQLRDLIRQAGHRAKHRVTVLDCCYSGIAGGMSHATAPTRDDLATALDEHGHAHATDGDDGVRHGPDEDGYGDCVLTSAPPQSRSFVRPGASFPEFTGELIATLEAGITGVGPAISLEHVWHRVRNRMRDRESPEPQLFAQNNATRHIHFLNRAPHRDGEHGAAPDPDPGPSAAHLAARDAAEHAARALPDVFHSMSVLAEIAAATVSVDPGKARQLVDEVLQASHEITDPDQRARLLTSAATCLASLDRPGARHLVDEAEEFILGTTDPASLIGGLAILADAVAATDRDRATWLLEKAEETAQNLPDKQDQAIGLSILSYSRLLDDAPEWRRRLKDTSEHLERAVKQGKLFDEASRKSPEGSRRADEVRATPDTRWKVVELVKIAENLNCWEHPHQAVELMEEAEQTVRKIGLHERDERGEALSALTRALPLCVHQAARTIPDRVGDLIAKVRHAVNDLADHAQADRLTDLAWTLANIAQSLAETDPRRAVELIREAQSITPQPPGGRGPFLHHAVVQALTSVGLGLAPFDAEQTVALAHEARDIARTLDDDLVRVHTEVAAVRALALAGQHLARTGLNRAEDLLRESESLARRLPESERAQAMAPVSRALTEAGKAIAGTDPDRMDTFFQQSERLARDLSEEDRSYCLPLLAHALIDTGNAQVDSDPDRATVYAREAERIVRQTPEDEQRRNLRLLQLMRLQAEIVERTPAYADRARRTAERITDDVFKAVALKDLVVALAPADTEHAERIAQDITDARWQAHALASIAKARL</sequence>
<feature type="region of interest" description="Disordered" evidence="1">
    <location>
        <begin position="182"/>
        <end position="202"/>
    </location>
</feature>
<gene>
    <name evidence="3" type="ORF">E4099_00940</name>
</gene>
<organism evidence="3 4">
    <name type="scientific">Streptomyces palmae</name>
    <dbReference type="NCBI Taxonomy" id="1701085"/>
    <lineage>
        <taxon>Bacteria</taxon>
        <taxon>Bacillati</taxon>
        <taxon>Actinomycetota</taxon>
        <taxon>Actinomycetes</taxon>
        <taxon>Kitasatosporales</taxon>
        <taxon>Streptomycetaceae</taxon>
        <taxon>Streptomyces</taxon>
    </lineage>
</organism>
<dbReference type="Gene3D" id="1.25.40.10">
    <property type="entry name" value="Tetratricopeptide repeat domain"/>
    <property type="match status" value="1"/>
</dbReference>
<dbReference type="InterPro" id="IPR011990">
    <property type="entry name" value="TPR-like_helical_dom_sf"/>
</dbReference>